<dbReference type="Gene3D" id="3.30.465.10">
    <property type="match status" value="1"/>
</dbReference>
<organism evidence="3 4">
    <name type="scientific">Phytoactinopolyspora halotolerans</name>
    <dbReference type="NCBI Taxonomy" id="1981512"/>
    <lineage>
        <taxon>Bacteria</taxon>
        <taxon>Bacillati</taxon>
        <taxon>Actinomycetota</taxon>
        <taxon>Actinomycetes</taxon>
        <taxon>Jiangellales</taxon>
        <taxon>Jiangellaceae</taxon>
        <taxon>Phytoactinopolyspora</taxon>
    </lineage>
</organism>
<dbReference type="InterPro" id="IPR016167">
    <property type="entry name" value="FAD-bd_PCMH_sub1"/>
</dbReference>
<dbReference type="PIRSF" id="PIRSF000136">
    <property type="entry name" value="LGO_GLO"/>
    <property type="match status" value="1"/>
</dbReference>
<dbReference type="Pfam" id="PF01565">
    <property type="entry name" value="FAD_binding_4"/>
    <property type="match status" value="1"/>
</dbReference>
<dbReference type="AlphaFoldDB" id="A0A6L9S3W1"/>
<accession>A0A6L9S3W1</accession>
<evidence type="ECO:0000313" key="3">
    <source>
        <dbReference type="EMBL" id="NED98659.1"/>
    </source>
</evidence>
<reference evidence="3 4" key="1">
    <citation type="submission" date="2020-02" db="EMBL/GenBank/DDBJ databases">
        <authorList>
            <person name="Li X.-J."/>
            <person name="Han X.-M."/>
        </authorList>
    </citation>
    <scope>NUCLEOTIDE SEQUENCE [LARGE SCALE GENOMIC DNA]</scope>
    <source>
        <strain evidence="3 4">CCTCC AB 2017055</strain>
    </source>
</reference>
<keyword evidence="1" id="KW-0560">Oxidoreductase</keyword>
<dbReference type="GO" id="GO:0080049">
    <property type="term" value="F:L-gulono-1,4-lactone dehydrogenase activity"/>
    <property type="evidence" value="ECO:0007669"/>
    <property type="project" value="TreeGrafter"/>
</dbReference>
<dbReference type="PROSITE" id="PS51387">
    <property type="entry name" value="FAD_PCMH"/>
    <property type="match status" value="1"/>
</dbReference>
<gene>
    <name evidence="3" type="ORF">G1H10_00570</name>
</gene>
<dbReference type="InterPro" id="IPR006094">
    <property type="entry name" value="Oxid_FAD_bind_N"/>
</dbReference>
<dbReference type="Pfam" id="PF04030">
    <property type="entry name" value="ALO"/>
    <property type="match status" value="1"/>
</dbReference>
<dbReference type="Proteomes" id="UP000475214">
    <property type="component" value="Unassembled WGS sequence"/>
</dbReference>
<dbReference type="InterPro" id="IPR016169">
    <property type="entry name" value="FAD-bd_PCMH_sub2"/>
</dbReference>
<dbReference type="SUPFAM" id="SSF56176">
    <property type="entry name" value="FAD-binding/transporter-associated domain-like"/>
    <property type="match status" value="1"/>
</dbReference>
<dbReference type="Gene3D" id="3.30.70.2520">
    <property type="match status" value="1"/>
</dbReference>
<comment type="caution">
    <text evidence="3">The sequence shown here is derived from an EMBL/GenBank/DDBJ whole genome shotgun (WGS) entry which is preliminary data.</text>
</comment>
<dbReference type="InterPro" id="IPR010031">
    <property type="entry name" value="FAD_lactone_oxidase-like"/>
</dbReference>
<feature type="domain" description="FAD-binding PCMH-type" evidence="2">
    <location>
        <begin position="1"/>
        <end position="176"/>
    </location>
</feature>
<protein>
    <submittedName>
        <fullName evidence="3">FAD-binding protein</fullName>
    </submittedName>
</protein>
<dbReference type="GO" id="GO:0003885">
    <property type="term" value="F:D-arabinono-1,4-lactone oxidase activity"/>
    <property type="evidence" value="ECO:0007669"/>
    <property type="project" value="InterPro"/>
</dbReference>
<dbReference type="Gene3D" id="1.10.45.10">
    <property type="entry name" value="Vanillyl-alcohol Oxidase, Chain A, domain 4"/>
    <property type="match status" value="1"/>
</dbReference>
<dbReference type="PANTHER" id="PTHR43762:SF1">
    <property type="entry name" value="D-ARABINONO-1,4-LACTONE OXIDASE"/>
    <property type="match status" value="1"/>
</dbReference>
<dbReference type="InterPro" id="IPR016171">
    <property type="entry name" value="Vanillyl_alc_oxidase_C-sub2"/>
</dbReference>
<dbReference type="RefSeq" id="WP_163731164.1">
    <property type="nucleotide sequence ID" value="NZ_JAAGOA010000001.1"/>
</dbReference>
<dbReference type="PANTHER" id="PTHR43762">
    <property type="entry name" value="L-GULONOLACTONE OXIDASE"/>
    <property type="match status" value="1"/>
</dbReference>
<name>A0A6L9S3W1_9ACTN</name>
<dbReference type="EMBL" id="JAAGOA010000001">
    <property type="protein sequence ID" value="NED98659.1"/>
    <property type="molecule type" value="Genomic_DNA"/>
</dbReference>
<evidence type="ECO:0000313" key="4">
    <source>
        <dbReference type="Proteomes" id="UP000475214"/>
    </source>
</evidence>
<sequence>MSQRPTNWAGNLTFHVEHVQRPASIEELRKLVARSSRMRVLGSGHSFNSIADTDGDLVSLSDLPGDVAVNAHTASVTVPAGVRYGELSQQLHAAGYALHNLGSLPHISVAGSCATATHGSGPTNGNLATAVSSVDIVTTDGDLVTVGADDDGFSGTVVALGALGVVVGMTLSIEPTYQVQQIVYDDLPVDALDDHLDEILSGAYSVSLFTRWQASSIDHIWVKHRTDHDEWSGGPSWFGATRAEEQRHPLPGMPPEYCTQQLGVAGPWHERLPHFRLDFTPSAGEELQSEYFVARSDALAAIRALDRIRQRFAPVLQVSEIRTIAADGIWLSPCYQRDMVGFHFTWIKDAAAVQAVLPEIEHALAEFDVVPHWGKVFTMPPEAVRSRYPRLDDFRDLARSYDPAGVFRNEFVDRYIFSD</sequence>
<evidence type="ECO:0000256" key="1">
    <source>
        <dbReference type="ARBA" id="ARBA00023002"/>
    </source>
</evidence>
<dbReference type="InterPro" id="IPR016166">
    <property type="entry name" value="FAD-bd_PCMH"/>
</dbReference>
<dbReference type="InterPro" id="IPR007173">
    <property type="entry name" value="ALO_C"/>
</dbReference>
<keyword evidence="4" id="KW-1185">Reference proteome</keyword>
<dbReference type="GO" id="GO:0071949">
    <property type="term" value="F:FAD binding"/>
    <property type="evidence" value="ECO:0007669"/>
    <property type="project" value="InterPro"/>
</dbReference>
<dbReference type="InterPro" id="IPR036318">
    <property type="entry name" value="FAD-bd_PCMH-like_sf"/>
</dbReference>
<dbReference type="Gene3D" id="3.30.43.10">
    <property type="entry name" value="Uridine Diphospho-n-acetylenolpyruvylglucosamine Reductase, domain 2"/>
    <property type="match status" value="1"/>
</dbReference>
<evidence type="ECO:0000259" key="2">
    <source>
        <dbReference type="PROSITE" id="PS51387"/>
    </source>
</evidence>
<proteinExistence type="predicted"/>
<dbReference type="GO" id="GO:0016020">
    <property type="term" value="C:membrane"/>
    <property type="evidence" value="ECO:0007669"/>
    <property type="project" value="InterPro"/>
</dbReference>
<dbReference type="Gene3D" id="3.30.70.2530">
    <property type="match status" value="1"/>
</dbReference>